<sequence>MHSPLLITGASGRIGSLVARRLTCEGAPVRLATRRPPGLEGAEHTALDLTDPATWDDAFRDVRTMFLIRPPHVSNIARDLLPSLTRARELGVRHVVFLSLQGAESATVVPHAKVETWLRGSGLDWTFVRPSFFMENLSTTHARDIRDDDIIMVPAGRGRTSFVSAQDVADIAAAALLEPGAHTGRAWTPTGSEALTYGEVADILTETLGRPITYARPGAIRYALHARRTLAMDWEMVGVTTAIYSVARLGKADGITDDVQRVLGRAPQRFDTWAREHAAVWHAPGSGLSDQA</sequence>
<dbReference type="InterPro" id="IPR051604">
    <property type="entry name" value="Ergot_Alk_Oxidoreductase"/>
</dbReference>
<dbReference type="PANTHER" id="PTHR43162">
    <property type="match status" value="1"/>
</dbReference>
<comment type="caution">
    <text evidence="2">The sequence shown here is derived from an EMBL/GenBank/DDBJ whole genome shotgun (WGS) entry which is preliminary data.</text>
</comment>
<reference evidence="2" key="1">
    <citation type="submission" date="2023-06" db="EMBL/GenBank/DDBJ databases">
        <title>SYSU T00b26.</title>
        <authorList>
            <person name="Gao L."/>
            <person name="Fang B.-Z."/>
            <person name="Li W.-J."/>
        </authorList>
    </citation>
    <scope>NUCLEOTIDE SEQUENCE</scope>
    <source>
        <strain evidence="2">SYSU T00b26</strain>
    </source>
</reference>
<evidence type="ECO:0000313" key="3">
    <source>
        <dbReference type="Proteomes" id="UP001172738"/>
    </source>
</evidence>
<keyword evidence="3" id="KW-1185">Reference proteome</keyword>
<dbReference type="Gene3D" id="3.40.50.720">
    <property type="entry name" value="NAD(P)-binding Rossmann-like Domain"/>
    <property type="match status" value="1"/>
</dbReference>
<evidence type="ECO:0000259" key="1">
    <source>
        <dbReference type="Pfam" id="PF05368"/>
    </source>
</evidence>
<dbReference type="EMBL" id="JAUHPV010000004">
    <property type="protein sequence ID" value="MDN4472799.1"/>
    <property type="molecule type" value="Genomic_DNA"/>
</dbReference>
<feature type="domain" description="NmrA-like" evidence="1">
    <location>
        <begin position="3"/>
        <end position="215"/>
    </location>
</feature>
<name>A0ABT8G0Y2_9MICO</name>
<gene>
    <name evidence="2" type="ORF">QQX04_07315</name>
</gene>
<dbReference type="Proteomes" id="UP001172738">
    <property type="component" value="Unassembled WGS sequence"/>
</dbReference>
<dbReference type="EC" id="1.6.5.2" evidence="2"/>
<dbReference type="SUPFAM" id="SSF51735">
    <property type="entry name" value="NAD(P)-binding Rossmann-fold domains"/>
    <property type="match status" value="1"/>
</dbReference>
<keyword evidence="2" id="KW-0560">Oxidoreductase</keyword>
<organism evidence="2 3">
    <name type="scientific">Demequina zhanjiangensis</name>
    <dbReference type="NCBI Taxonomy" id="3051659"/>
    <lineage>
        <taxon>Bacteria</taxon>
        <taxon>Bacillati</taxon>
        <taxon>Actinomycetota</taxon>
        <taxon>Actinomycetes</taxon>
        <taxon>Micrococcales</taxon>
        <taxon>Demequinaceae</taxon>
        <taxon>Demequina</taxon>
    </lineage>
</organism>
<dbReference type="InterPro" id="IPR008030">
    <property type="entry name" value="NmrA-like"/>
</dbReference>
<dbReference type="InterPro" id="IPR036291">
    <property type="entry name" value="NAD(P)-bd_dom_sf"/>
</dbReference>
<dbReference type="Gene3D" id="3.90.25.10">
    <property type="entry name" value="UDP-galactose 4-epimerase, domain 1"/>
    <property type="match status" value="1"/>
</dbReference>
<dbReference type="CDD" id="cd05269">
    <property type="entry name" value="TMR_SDR_a"/>
    <property type="match status" value="1"/>
</dbReference>
<dbReference type="GO" id="GO:0003955">
    <property type="term" value="F:NAD(P)H dehydrogenase (quinone) activity"/>
    <property type="evidence" value="ECO:0007669"/>
    <property type="project" value="UniProtKB-EC"/>
</dbReference>
<dbReference type="RefSeq" id="WP_301127725.1">
    <property type="nucleotide sequence ID" value="NZ_JAUHPV010000004.1"/>
</dbReference>
<accession>A0ABT8G0Y2</accession>
<dbReference type="PANTHER" id="PTHR43162:SF1">
    <property type="entry name" value="PRESTALK A DIFFERENTIATION PROTEIN A"/>
    <property type="match status" value="1"/>
</dbReference>
<protein>
    <submittedName>
        <fullName evidence="2">SDR family oxidoreductase</fullName>
        <ecNumber evidence="2">1.6.5.2</ecNumber>
    </submittedName>
</protein>
<dbReference type="Pfam" id="PF05368">
    <property type="entry name" value="NmrA"/>
    <property type="match status" value="1"/>
</dbReference>
<proteinExistence type="predicted"/>
<evidence type="ECO:0000313" key="2">
    <source>
        <dbReference type="EMBL" id="MDN4472799.1"/>
    </source>
</evidence>